<accession>A0A133UMY9</accession>
<evidence type="ECO:0000313" key="1">
    <source>
        <dbReference type="EMBL" id="KXA95506.1"/>
    </source>
</evidence>
<dbReference type="Pfam" id="PF05559">
    <property type="entry name" value="DUF763"/>
    <property type="match status" value="1"/>
</dbReference>
<dbReference type="Proteomes" id="UP000070284">
    <property type="component" value="Unassembled WGS sequence"/>
</dbReference>
<dbReference type="PANTHER" id="PTHR38597:SF1">
    <property type="entry name" value="BLL3834 PROTEIN"/>
    <property type="match status" value="1"/>
</dbReference>
<dbReference type="AlphaFoldDB" id="A0A133UMY9"/>
<dbReference type="PANTHER" id="PTHR38597">
    <property type="entry name" value="BLL3834 PROTEIN"/>
    <property type="match status" value="1"/>
</dbReference>
<evidence type="ECO:0008006" key="3">
    <source>
        <dbReference type="Google" id="ProtNLM"/>
    </source>
</evidence>
<reference evidence="1 2" key="1">
    <citation type="journal article" date="2016" name="Sci. Rep.">
        <title>Metabolic traits of an uncultured archaeal lineage -MSBL1- from brine pools of the Red Sea.</title>
        <authorList>
            <person name="Mwirichia R."/>
            <person name="Alam I."/>
            <person name="Rashid M."/>
            <person name="Vinu M."/>
            <person name="Ba-Alawi W."/>
            <person name="Anthony Kamau A."/>
            <person name="Kamanda Ngugi D."/>
            <person name="Goker M."/>
            <person name="Klenk H.P."/>
            <person name="Bajic V."/>
            <person name="Stingl U."/>
        </authorList>
    </citation>
    <scope>NUCLEOTIDE SEQUENCE [LARGE SCALE GENOMIC DNA]</scope>
    <source>
        <strain evidence="1">SCGC-AAA259E19</strain>
    </source>
</reference>
<sequence>MKKSGTSSLPLHGGKAPPWLVGRMKKLSKPIIRIIVDDYGRDEFLRRLSDPYWFQSLGCVLGYDWHSSGLTTVTTGVLKESLSSMDVGIFAGGGKGKTSLKTPEEIETFSRKFSFSDDKTESLKYASRMSAKVDNTAIQAGAPLYHHAFFASEDGEWTVIQQGMDTENQVARRFHWISEGVDNFVEEPHEAILAQKRKDRVLNMTAKTSEECRKTSTDLIKDNPKEIKRDFYSLIPEKQKSLKEWMPESKRANRKVKILNLPKRLNWNALEKAHELQPENFEKLLNIRGIGPATTRGLALVSEIIHGDSASWDDPAKYSYAFGGKDGVPYPVNRVAMDKAHRTLKSAIEEAELGREEKLNAIKRLESFSSGKSKDER</sequence>
<evidence type="ECO:0000313" key="2">
    <source>
        <dbReference type="Proteomes" id="UP000070284"/>
    </source>
</evidence>
<dbReference type="EMBL" id="LHXO01000013">
    <property type="protein sequence ID" value="KXA95506.1"/>
    <property type="molecule type" value="Genomic_DNA"/>
</dbReference>
<name>A0A133UMY9_9EURY</name>
<keyword evidence="2" id="KW-1185">Reference proteome</keyword>
<comment type="caution">
    <text evidence="1">The sequence shown here is derived from an EMBL/GenBank/DDBJ whole genome shotgun (WGS) entry which is preliminary data.</text>
</comment>
<organism evidence="1 2">
    <name type="scientific">candidate division MSBL1 archaeon SCGC-AAA259E19</name>
    <dbReference type="NCBI Taxonomy" id="1698264"/>
    <lineage>
        <taxon>Archaea</taxon>
        <taxon>Methanobacteriati</taxon>
        <taxon>Methanobacteriota</taxon>
        <taxon>candidate division MSBL1</taxon>
    </lineage>
</organism>
<dbReference type="InterPro" id="IPR008482">
    <property type="entry name" value="DUF763"/>
</dbReference>
<proteinExistence type="predicted"/>
<gene>
    <name evidence="1" type="ORF">AKJ65_01605</name>
</gene>
<protein>
    <recommendedName>
        <fullName evidence="3">DUF763 domain-containing protein</fullName>
    </recommendedName>
</protein>
<dbReference type="PATRIC" id="fig|1698264.3.peg.312"/>